<evidence type="ECO:0000256" key="1">
    <source>
        <dbReference type="SAM" id="MobiDB-lite"/>
    </source>
</evidence>
<organism evidence="2 3">
    <name type="scientific">Glossina austeni</name>
    <name type="common">Savannah tsetse fly</name>
    <dbReference type="NCBI Taxonomy" id="7395"/>
    <lineage>
        <taxon>Eukaryota</taxon>
        <taxon>Metazoa</taxon>
        <taxon>Ecdysozoa</taxon>
        <taxon>Arthropoda</taxon>
        <taxon>Hexapoda</taxon>
        <taxon>Insecta</taxon>
        <taxon>Pterygota</taxon>
        <taxon>Neoptera</taxon>
        <taxon>Endopterygota</taxon>
        <taxon>Diptera</taxon>
        <taxon>Brachycera</taxon>
        <taxon>Muscomorpha</taxon>
        <taxon>Hippoboscoidea</taxon>
        <taxon>Glossinidae</taxon>
        <taxon>Glossina</taxon>
    </lineage>
</organism>
<accession>A0A1A9VHP7</accession>
<feature type="region of interest" description="Disordered" evidence="1">
    <location>
        <begin position="95"/>
        <end position="114"/>
    </location>
</feature>
<dbReference type="AlphaFoldDB" id="A0A1A9VHP7"/>
<proteinExistence type="predicted"/>
<dbReference type="Proteomes" id="UP000078200">
    <property type="component" value="Unassembled WGS sequence"/>
</dbReference>
<reference evidence="2" key="1">
    <citation type="submission" date="2020-05" db="UniProtKB">
        <authorList>
            <consortium name="EnsemblMetazoa"/>
        </authorList>
    </citation>
    <scope>IDENTIFICATION</scope>
    <source>
        <strain evidence="2">TTRI</strain>
    </source>
</reference>
<name>A0A1A9VHP7_GLOAU</name>
<evidence type="ECO:0000313" key="2">
    <source>
        <dbReference type="EnsemblMetazoa" id="GAUT037791-PA"/>
    </source>
</evidence>
<evidence type="ECO:0000313" key="3">
    <source>
        <dbReference type="Proteomes" id="UP000078200"/>
    </source>
</evidence>
<dbReference type="EnsemblMetazoa" id="GAUT037791-RA">
    <property type="protein sequence ID" value="GAUT037791-PA"/>
    <property type="gene ID" value="GAUT037791"/>
</dbReference>
<sequence length="114" mass="12519">MCGSQRGTRGIIEQNGCQLVNQTSKQPASQRERATTVLPLFIFFKGQGENFAVLHTPANTTTATTSTAEKEDNWFLPLFVHFNSVYLKTFPSIQSFPNSSSASDNSPPLLATHI</sequence>
<protein>
    <submittedName>
        <fullName evidence="2">Uncharacterized protein</fullName>
    </submittedName>
</protein>
<keyword evidence="3" id="KW-1185">Reference proteome</keyword>
<dbReference type="VEuPathDB" id="VectorBase:GAUT037791"/>